<proteinExistence type="predicted"/>
<sequence>MDHLPTFKYMAERYPRVPLLSEQPYDGLPFDGYHTRQGFDASRLYNRDFTQHPREKTASFLQTWLFFGTIHEILGLGLPYDLSRFIDIDDLGFRVCTQNLDRHITDWAARLEKLAKEMPDDCSAYLWRIGRAQNTLNKIYLNLSVTPDSPVPQEVTLSLGVLGCTFDCALHTLFKLGRGRTWGLDTLAVTRMMEAGWCPRDIAISHKFFTEMPMFCASYMERRTVPFDHWDCAGDTCRLNYIDETTYVTQHRQKGCQCEHVYPDQSEILRILDQGGTPVICLTSPGKDAAKSTILDVKVKAGSLIHSYIAISHVWSDGLGNPTTNSLPLCQLQFLYERLVDMQWDETISVMKSINDDFEYDNKNEKMAVGMMGKALKALAPSVQRLGNPIRLYRQRPLSIWIDTLCVPLDPQHRKLAISRMKEVYAMACMTIVLDSELLAFDHIECSDEELAIRLGLTGWMRRAWTFQEGYLSTRWLRFLFRDGPAKLPLWKKENLSSSCTIGFTMPSLADKIDSANSKLLDWAVKHGVKPYIPPEDVPKSRLEEMALAARTFSLKASVLEEAKGFFLAMRFLWEQASMHSPPGVLVPRMMAVWNALRLRETSREADKFLCFALSCALGSNQRQVIQDLLALPAEERMKGWVRMQPVVPSELLFIPGERYSDLGFKWVPRGVYSVPMEDDGAGVRDKGADVLVFKKPGFVILHAPEYCRRQDKFVISDSDTGLRYMVSLLEPRVASGSIVFNPVSRTMAVILRNYVGQETPEMGLMNMVGALLDSVVEANSRISGEYVGRVEVGLVIEDKDDFAPIPAKAAHRDQQWMIY</sequence>
<keyword evidence="3" id="KW-1185">Reference proteome</keyword>
<evidence type="ECO:0000259" key="1">
    <source>
        <dbReference type="Pfam" id="PF06985"/>
    </source>
</evidence>
<dbReference type="Pfam" id="PF06985">
    <property type="entry name" value="HET"/>
    <property type="match status" value="1"/>
</dbReference>
<name>A0ABY0H5G3_9PEZI</name>
<dbReference type="PANTHER" id="PTHR39596">
    <property type="match status" value="1"/>
</dbReference>
<protein>
    <recommendedName>
        <fullName evidence="1">Heterokaryon incompatibility domain-containing protein</fullName>
    </recommendedName>
</protein>
<dbReference type="EMBL" id="QJNS01000139">
    <property type="protein sequence ID" value="RYO85356.1"/>
    <property type="molecule type" value="Genomic_DNA"/>
</dbReference>
<dbReference type="InterPro" id="IPR010730">
    <property type="entry name" value="HET"/>
</dbReference>
<comment type="caution">
    <text evidence="2">The sequence shown here is derived from an EMBL/GenBank/DDBJ whole genome shotgun (WGS) entry which is preliminary data.</text>
</comment>
<dbReference type="PANTHER" id="PTHR39596:SF2">
    <property type="entry name" value="HET DOMAIN PROTEIN (AFU_ORTHOLOGUE AFUA_1G17550)-RELATED"/>
    <property type="match status" value="1"/>
</dbReference>
<feature type="domain" description="Heterokaryon incompatibility" evidence="1">
    <location>
        <begin position="390"/>
        <end position="434"/>
    </location>
</feature>
<evidence type="ECO:0000313" key="2">
    <source>
        <dbReference type="EMBL" id="RYO85356.1"/>
    </source>
</evidence>
<organism evidence="2 3">
    <name type="scientific">Monosporascus cannonballus</name>
    <dbReference type="NCBI Taxonomy" id="155416"/>
    <lineage>
        <taxon>Eukaryota</taxon>
        <taxon>Fungi</taxon>
        <taxon>Dikarya</taxon>
        <taxon>Ascomycota</taxon>
        <taxon>Pezizomycotina</taxon>
        <taxon>Sordariomycetes</taxon>
        <taxon>Xylariomycetidae</taxon>
        <taxon>Xylariales</taxon>
        <taxon>Xylariales incertae sedis</taxon>
        <taxon>Monosporascus</taxon>
    </lineage>
</organism>
<reference evidence="2 3" key="1">
    <citation type="submission" date="2018-06" db="EMBL/GenBank/DDBJ databases">
        <title>Complete Genomes of Monosporascus.</title>
        <authorList>
            <person name="Robinson A.J."/>
            <person name="Natvig D.O."/>
        </authorList>
    </citation>
    <scope>NUCLEOTIDE SEQUENCE [LARGE SCALE GENOMIC DNA]</scope>
    <source>
        <strain evidence="2 3">CBS 609.92</strain>
    </source>
</reference>
<evidence type="ECO:0000313" key="3">
    <source>
        <dbReference type="Proteomes" id="UP000294003"/>
    </source>
</evidence>
<dbReference type="Proteomes" id="UP000294003">
    <property type="component" value="Unassembled WGS sequence"/>
</dbReference>
<accession>A0ABY0H5G3</accession>
<gene>
    <name evidence="2" type="ORF">DL762_005239</name>
</gene>